<protein>
    <submittedName>
        <fullName evidence="1">Ankyrin repeat-containing domain protein</fullName>
    </submittedName>
</protein>
<evidence type="ECO:0000313" key="2">
    <source>
        <dbReference type="Proteomes" id="UP001497680"/>
    </source>
</evidence>
<organism evidence="1 2">
    <name type="scientific">Hypoxylon rubiginosum</name>
    <dbReference type="NCBI Taxonomy" id="110542"/>
    <lineage>
        <taxon>Eukaryota</taxon>
        <taxon>Fungi</taxon>
        <taxon>Dikarya</taxon>
        <taxon>Ascomycota</taxon>
        <taxon>Pezizomycotina</taxon>
        <taxon>Sordariomycetes</taxon>
        <taxon>Xylariomycetidae</taxon>
        <taxon>Xylariales</taxon>
        <taxon>Hypoxylaceae</taxon>
        <taxon>Hypoxylon</taxon>
    </lineage>
</organism>
<evidence type="ECO:0000313" key="1">
    <source>
        <dbReference type="EMBL" id="KAI6082298.1"/>
    </source>
</evidence>
<reference evidence="1 2" key="1">
    <citation type="journal article" date="2022" name="New Phytol.">
        <title>Ecological generalism drives hyperdiversity of secondary metabolite gene clusters in xylarialean endophytes.</title>
        <authorList>
            <person name="Franco M.E.E."/>
            <person name="Wisecaver J.H."/>
            <person name="Arnold A.E."/>
            <person name="Ju Y.M."/>
            <person name="Slot J.C."/>
            <person name="Ahrendt S."/>
            <person name="Moore L.P."/>
            <person name="Eastman K.E."/>
            <person name="Scott K."/>
            <person name="Konkel Z."/>
            <person name="Mondo S.J."/>
            <person name="Kuo A."/>
            <person name="Hayes R.D."/>
            <person name="Haridas S."/>
            <person name="Andreopoulos B."/>
            <person name="Riley R."/>
            <person name="LaButti K."/>
            <person name="Pangilinan J."/>
            <person name="Lipzen A."/>
            <person name="Amirebrahimi M."/>
            <person name="Yan J."/>
            <person name="Adam C."/>
            <person name="Keymanesh K."/>
            <person name="Ng V."/>
            <person name="Louie K."/>
            <person name="Northen T."/>
            <person name="Drula E."/>
            <person name="Henrissat B."/>
            <person name="Hsieh H.M."/>
            <person name="Youens-Clark K."/>
            <person name="Lutzoni F."/>
            <person name="Miadlikowska J."/>
            <person name="Eastwood D.C."/>
            <person name="Hamelin R.C."/>
            <person name="Grigoriev I.V."/>
            <person name="U'Ren J.M."/>
        </authorList>
    </citation>
    <scope>NUCLEOTIDE SEQUENCE [LARGE SCALE GENOMIC DNA]</scope>
    <source>
        <strain evidence="1 2">ER1909</strain>
    </source>
</reference>
<proteinExistence type="predicted"/>
<name>A0ACC0CPQ6_9PEZI</name>
<dbReference type="Proteomes" id="UP001497680">
    <property type="component" value="Unassembled WGS sequence"/>
</dbReference>
<keyword evidence="2" id="KW-1185">Reference proteome</keyword>
<comment type="caution">
    <text evidence="1">The sequence shown here is derived from an EMBL/GenBank/DDBJ whole genome shotgun (WGS) entry which is preliminary data.</text>
</comment>
<accession>A0ACC0CPQ6</accession>
<sequence length="552" mass="61860">MPLETIPSEILQLIINQLVISVGIYKAVRLRSVNKAFNSAILDAICFDRVIDIKDPALPKLARRMPVSLKGRYLLRKSSSDKVDGTASRLAIASLNQVLDDMTKASGEQQIEQHRRIAEAVAHRYPRSPDDPWWICGTKPEISEQDILSGAVVLGNIQLVKTILEKRSPAFADIDKESSYIGRPLQVAAAWGHIHLVRYLLENGANPHLHHVDIDWWSEPPIRSWPDPTLIRPDDGSALRAAILGPHEDVIQLLLQPEYRISSSKVEYGRLIVAACQIGRLDLIQTLIEATGKTMHDFPCLVEEMMWIAVYHGQCCIVEMLLDSGVDVNIKTVPYSREDCSDPLTIAARGGSPRMVRLLLERGANVEGLPIADAAFRGHIEVVELLLAHGASPVKAFLFAADGGQIRLLKWLSTRDSDLHLKPWDGCLGVPIPIGIEALHKAILIKNPAIISWLVDLGVRLDASGMNGTYEFPRRFKRWGANWIKERKFPAFSARKFSADWIVELLLSLGAEDPEEPWRIRKDVYPEKIIQKQPTRGGVRITKRTWEWVGKD</sequence>
<gene>
    <name evidence="1" type="ORF">F4821DRAFT_281972</name>
</gene>
<dbReference type="EMBL" id="MU394374">
    <property type="protein sequence ID" value="KAI6082298.1"/>
    <property type="molecule type" value="Genomic_DNA"/>
</dbReference>